<sequence>MSLLQHNNNQPSSSPSKSSLRRVSGTGGSTKSPALKSGSLGPTTHFASEATQHHFLPHSPPNQTLDYEEEDDELATNDDDASYQTAPQPQRPFQPFFTLIEDTLTNEHYHPTVHYIFADDEPDIITEAACRSLEQNTNESNQASTAIQEHESYDVEQTESRLPQPQSGLTEHYLILDIQSTPLTMAPASQQQFSDRLPSPSPSSFETTQALAKTYPYTVTATQSLSADWQIVRTNITNAPTMNAEQRHPDEQHLMLRIEGRKNSPDKLVQRRDGESTEDMIERFRTRLSEIRQLMVDLDDESEQQQVVEEEGGDMFAQGGLVGIGFQPTGFGNAVLDEQD</sequence>
<evidence type="ECO:0000313" key="3">
    <source>
        <dbReference type="EMBL" id="KAK5090471.1"/>
    </source>
</evidence>
<feature type="region of interest" description="Disordered" evidence="2">
    <location>
        <begin position="1"/>
        <end position="92"/>
    </location>
</feature>
<feature type="coiled-coil region" evidence="1">
    <location>
        <begin position="281"/>
        <end position="311"/>
    </location>
</feature>
<accession>A0AAN7T7R5</accession>
<dbReference type="AlphaFoldDB" id="A0AAN7T7R5"/>
<comment type="caution">
    <text evidence="3">The sequence shown here is derived from an EMBL/GenBank/DDBJ whole genome shotgun (WGS) entry which is preliminary data.</text>
</comment>
<protein>
    <submittedName>
        <fullName evidence="3">Uncharacterized protein</fullName>
    </submittedName>
</protein>
<dbReference type="EMBL" id="JAVRRJ010000001">
    <property type="protein sequence ID" value="KAK5090471.1"/>
    <property type="molecule type" value="Genomic_DNA"/>
</dbReference>
<evidence type="ECO:0000256" key="2">
    <source>
        <dbReference type="SAM" id="MobiDB-lite"/>
    </source>
</evidence>
<gene>
    <name evidence="3" type="ORF">LTR05_000643</name>
</gene>
<keyword evidence="4" id="KW-1185">Reference proteome</keyword>
<dbReference type="Proteomes" id="UP001309876">
    <property type="component" value="Unassembled WGS sequence"/>
</dbReference>
<organism evidence="3 4">
    <name type="scientific">Lithohypha guttulata</name>
    <dbReference type="NCBI Taxonomy" id="1690604"/>
    <lineage>
        <taxon>Eukaryota</taxon>
        <taxon>Fungi</taxon>
        <taxon>Dikarya</taxon>
        <taxon>Ascomycota</taxon>
        <taxon>Pezizomycotina</taxon>
        <taxon>Eurotiomycetes</taxon>
        <taxon>Chaetothyriomycetidae</taxon>
        <taxon>Chaetothyriales</taxon>
        <taxon>Trichomeriaceae</taxon>
        <taxon>Lithohypha</taxon>
    </lineage>
</organism>
<proteinExistence type="predicted"/>
<feature type="compositionally biased region" description="Low complexity" evidence="2">
    <location>
        <begin position="1"/>
        <end position="18"/>
    </location>
</feature>
<evidence type="ECO:0000313" key="4">
    <source>
        <dbReference type="Proteomes" id="UP001309876"/>
    </source>
</evidence>
<reference evidence="3 4" key="1">
    <citation type="submission" date="2023-08" db="EMBL/GenBank/DDBJ databases">
        <title>Black Yeasts Isolated from many extreme environments.</title>
        <authorList>
            <person name="Coleine C."/>
            <person name="Stajich J.E."/>
            <person name="Selbmann L."/>
        </authorList>
    </citation>
    <scope>NUCLEOTIDE SEQUENCE [LARGE SCALE GENOMIC DNA]</scope>
    <source>
        <strain evidence="3 4">CCFEE 5910</strain>
    </source>
</reference>
<feature type="compositionally biased region" description="Polar residues" evidence="2">
    <location>
        <begin position="40"/>
        <end position="50"/>
    </location>
</feature>
<keyword evidence="1" id="KW-0175">Coiled coil</keyword>
<feature type="compositionally biased region" description="Acidic residues" evidence="2">
    <location>
        <begin position="66"/>
        <end position="81"/>
    </location>
</feature>
<name>A0AAN7T7R5_9EURO</name>
<evidence type="ECO:0000256" key="1">
    <source>
        <dbReference type="SAM" id="Coils"/>
    </source>
</evidence>